<evidence type="ECO:0000256" key="2">
    <source>
        <dbReference type="ARBA" id="ARBA00022692"/>
    </source>
</evidence>
<evidence type="ECO:0000256" key="5">
    <source>
        <dbReference type="SAM" id="Phobius"/>
    </source>
</evidence>
<evidence type="ECO:0000313" key="8">
    <source>
        <dbReference type="Proteomes" id="UP000287651"/>
    </source>
</evidence>
<organism evidence="7 8">
    <name type="scientific">Ensete ventricosum</name>
    <name type="common">Abyssinian banana</name>
    <name type="synonym">Musa ensete</name>
    <dbReference type="NCBI Taxonomy" id="4639"/>
    <lineage>
        <taxon>Eukaryota</taxon>
        <taxon>Viridiplantae</taxon>
        <taxon>Streptophyta</taxon>
        <taxon>Embryophyta</taxon>
        <taxon>Tracheophyta</taxon>
        <taxon>Spermatophyta</taxon>
        <taxon>Magnoliopsida</taxon>
        <taxon>Liliopsida</taxon>
        <taxon>Zingiberales</taxon>
        <taxon>Musaceae</taxon>
        <taxon>Ensete</taxon>
    </lineage>
</organism>
<comment type="subcellular location">
    <subcellularLocation>
        <location evidence="1">Membrane</location>
        <topology evidence="1">Multi-pass membrane protein</topology>
    </subcellularLocation>
</comment>
<evidence type="ECO:0000256" key="1">
    <source>
        <dbReference type="ARBA" id="ARBA00004141"/>
    </source>
</evidence>
<comment type="caution">
    <text evidence="7">The sequence shown here is derived from an EMBL/GenBank/DDBJ whole genome shotgun (WGS) entry which is preliminary data.</text>
</comment>
<sequence length="381" mass="44132">MVSSSRWSWRGCFRHPTDVLRGSGAEEGEAEENLKWAALEKLPTYDRMRKGILRQVVEDGRVVCDEVDVNRLAPRDRKLLLDRIFRMVEEDNERFLERLRHRIDRLLLFLQESLDLGIIGLLHLSPSKKRTIKILNDVSGILKPASQLDLHNGEMTVRETLDFSGRCLGVGTRKGIPDFLQEVTSKKDQEQYWSNKNQYHYISVSKFVQLFKSFHVGKQLSEELSVPYDKSRAHPAALTTQKYGISNWELLKACLSREWLLMKRNSFVYVFKTFQITILSFIAMTVFLRTKMPHKTIPDGNKFHGALFYSLINVMFNGMAELSMTIYKLPVFYKQRDFLFYPPWAFGLSYGLLKIPLSLLDTGIWIILTYYAIGFAPAAGR</sequence>
<dbReference type="GO" id="GO:0016020">
    <property type="term" value="C:membrane"/>
    <property type="evidence" value="ECO:0007669"/>
    <property type="project" value="UniProtKB-SubCell"/>
</dbReference>
<dbReference type="Proteomes" id="UP000287651">
    <property type="component" value="Unassembled WGS sequence"/>
</dbReference>
<evidence type="ECO:0000256" key="4">
    <source>
        <dbReference type="ARBA" id="ARBA00023136"/>
    </source>
</evidence>
<protein>
    <recommendedName>
        <fullName evidence="6">ABC-2 type transporter transmembrane domain-containing protein</fullName>
    </recommendedName>
</protein>
<dbReference type="PANTHER" id="PTHR48040">
    <property type="entry name" value="PLEIOTROPIC DRUG RESISTANCE PROTEIN 1-LIKE ISOFORM X1"/>
    <property type="match status" value="1"/>
</dbReference>
<dbReference type="AlphaFoldDB" id="A0A426X6L2"/>
<evidence type="ECO:0000313" key="7">
    <source>
        <dbReference type="EMBL" id="RRT35121.1"/>
    </source>
</evidence>
<name>A0A426X6L2_ENSVE</name>
<dbReference type="Pfam" id="PF01061">
    <property type="entry name" value="ABC2_membrane"/>
    <property type="match status" value="1"/>
</dbReference>
<keyword evidence="3 5" id="KW-1133">Transmembrane helix</keyword>
<keyword evidence="2 5" id="KW-0812">Transmembrane</keyword>
<evidence type="ECO:0000256" key="3">
    <source>
        <dbReference type="ARBA" id="ARBA00022989"/>
    </source>
</evidence>
<accession>A0A426X6L2</accession>
<feature type="transmembrane region" description="Helical" evidence="5">
    <location>
        <begin position="307"/>
        <end position="327"/>
    </location>
</feature>
<dbReference type="PANTHER" id="PTHR48040:SF60">
    <property type="entry name" value="ABC TRANSPORTER DOMAIN-CONTAINING PROTEIN"/>
    <property type="match status" value="1"/>
</dbReference>
<feature type="transmembrane region" description="Helical" evidence="5">
    <location>
        <begin position="339"/>
        <end position="357"/>
    </location>
</feature>
<reference evidence="7 8" key="1">
    <citation type="journal article" date="2014" name="Agronomy (Basel)">
        <title>A Draft Genome Sequence for Ensete ventricosum, the Drought-Tolerant Tree Against Hunger.</title>
        <authorList>
            <person name="Harrison J."/>
            <person name="Moore K.A."/>
            <person name="Paszkiewicz K."/>
            <person name="Jones T."/>
            <person name="Grant M."/>
            <person name="Ambacheew D."/>
            <person name="Muzemil S."/>
            <person name="Studholme D.J."/>
        </authorList>
    </citation>
    <scope>NUCLEOTIDE SEQUENCE [LARGE SCALE GENOMIC DNA]</scope>
</reference>
<evidence type="ECO:0000259" key="6">
    <source>
        <dbReference type="Pfam" id="PF01061"/>
    </source>
</evidence>
<dbReference type="EMBL" id="AMZH03025543">
    <property type="protein sequence ID" value="RRT35121.1"/>
    <property type="molecule type" value="Genomic_DNA"/>
</dbReference>
<dbReference type="InterPro" id="IPR013525">
    <property type="entry name" value="ABC2_TM"/>
</dbReference>
<dbReference type="GO" id="GO:0140359">
    <property type="term" value="F:ABC-type transporter activity"/>
    <property type="evidence" value="ECO:0007669"/>
    <property type="project" value="InterPro"/>
</dbReference>
<feature type="transmembrane region" description="Helical" evidence="5">
    <location>
        <begin position="267"/>
        <end position="287"/>
    </location>
</feature>
<proteinExistence type="predicted"/>
<gene>
    <name evidence="7" type="ORF">B296_00052146</name>
</gene>
<keyword evidence="4 5" id="KW-0472">Membrane</keyword>
<feature type="domain" description="ABC-2 type transporter transmembrane" evidence="6">
    <location>
        <begin position="250"/>
        <end position="380"/>
    </location>
</feature>